<proteinExistence type="predicted"/>
<dbReference type="Pfam" id="PF00248">
    <property type="entry name" value="Aldo_ket_red"/>
    <property type="match status" value="1"/>
</dbReference>
<evidence type="ECO:0000313" key="2">
    <source>
        <dbReference type="EMBL" id="GES07004.1"/>
    </source>
</evidence>
<feature type="domain" description="NADP-dependent oxidoreductase" evidence="1">
    <location>
        <begin position="22"/>
        <end position="340"/>
    </location>
</feature>
<keyword evidence="3" id="KW-1185">Reference proteome</keyword>
<protein>
    <submittedName>
        <fullName evidence="2">Aldo/keto reductase</fullName>
    </submittedName>
</protein>
<gene>
    <name evidence="2" type="ORF">Amac_005990</name>
</gene>
<dbReference type="PANTHER" id="PTHR43312">
    <property type="entry name" value="D-THREO-ALDOSE 1-DEHYDROGENASE"/>
    <property type="match status" value="1"/>
</dbReference>
<dbReference type="Gene3D" id="3.20.20.100">
    <property type="entry name" value="NADP-dependent oxidoreductase domain"/>
    <property type="match status" value="1"/>
</dbReference>
<dbReference type="RefSeq" id="WP_155352701.1">
    <property type="nucleotide sequence ID" value="NZ_BAAAHL010000029.1"/>
</dbReference>
<dbReference type="Proteomes" id="UP000331127">
    <property type="component" value="Unassembled WGS sequence"/>
</dbReference>
<dbReference type="InterPro" id="IPR053135">
    <property type="entry name" value="AKR2_Oxidoreductase"/>
</dbReference>
<dbReference type="PANTHER" id="PTHR43312:SF1">
    <property type="entry name" value="NADP-DEPENDENT OXIDOREDUCTASE DOMAIN-CONTAINING PROTEIN"/>
    <property type="match status" value="1"/>
</dbReference>
<accession>A0A5M3WDJ0</accession>
<dbReference type="InterPro" id="IPR036812">
    <property type="entry name" value="NAD(P)_OxRdtase_dom_sf"/>
</dbReference>
<dbReference type="SUPFAM" id="SSF51430">
    <property type="entry name" value="NAD(P)-linked oxidoreductase"/>
    <property type="match status" value="1"/>
</dbReference>
<evidence type="ECO:0000313" key="3">
    <source>
        <dbReference type="Proteomes" id="UP000331127"/>
    </source>
</evidence>
<dbReference type="EMBL" id="BLAE01000004">
    <property type="protein sequence ID" value="GES07004.1"/>
    <property type="molecule type" value="Genomic_DNA"/>
</dbReference>
<name>A0A5M3WDJ0_9ACTN</name>
<dbReference type="InterPro" id="IPR023210">
    <property type="entry name" value="NADP_OxRdtase_dom"/>
</dbReference>
<sequence>MRLADLPPRTLAGLGRPVSAIGAGCWTIGGPAVNGAVPIGWDGVDPEHAYAGLIRAHELGVRLFDTADVYGMGRSERLLGRLLRQTNRDDLVISSKVGYFAGTAEHPYQPGQIRRQLETTLTNLGTSHLDLYFFHSDDFGPGDRYLDDAIAQMRDLQQQGLITAIGMRAPHAFAQEWAYGPRPTPSARRFQELFDRIRPQVLTARYNLLSPHYTAAESDIFDFARHHHVGVIIKQALAQGLLTGRHLPALARTFSDHDHRSTDPTFRPEVIAAIHDTLNQIAKHFGGQPADLVRLALRYALHRDPNAPVLVGFRDSAQITMNLTCLGEPLTAQEIHLLQGLTQSAVRVIDPARTDRPRATPATA</sequence>
<evidence type="ECO:0000259" key="1">
    <source>
        <dbReference type="Pfam" id="PF00248"/>
    </source>
</evidence>
<comment type="caution">
    <text evidence="2">The sequence shown here is derived from an EMBL/GenBank/DDBJ whole genome shotgun (WGS) entry which is preliminary data.</text>
</comment>
<reference evidence="2 3" key="1">
    <citation type="submission" date="2019-10" db="EMBL/GenBank/DDBJ databases">
        <title>Whole genome shotgun sequence of Acrocarpospora macrocephala NBRC 16266.</title>
        <authorList>
            <person name="Ichikawa N."/>
            <person name="Kimura A."/>
            <person name="Kitahashi Y."/>
            <person name="Komaki H."/>
            <person name="Oguchi A."/>
        </authorList>
    </citation>
    <scope>NUCLEOTIDE SEQUENCE [LARGE SCALE GENOMIC DNA]</scope>
    <source>
        <strain evidence="2 3">NBRC 16266</strain>
    </source>
</reference>
<dbReference type="OrthoDB" id="9768793at2"/>
<dbReference type="AlphaFoldDB" id="A0A5M3WDJ0"/>
<organism evidence="2 3">
    <name type="scientific">Acrocarpospora macrocephala</name>
    <dbReference type="NCBI Taxonomy" id="150177"/>
    <lineage>
        <taxon>Bacteria</taxon>
        <taxon>Bacillati</taxon>
        <taxon>Actinomycetota</taxon>
        <taxon>Actinomycetes</taxon>
        <taxon>Streptosporangiales</taxon>
        <taxon>Streptosporangiaceae</taxon>
        <taxon>Acrocarpospora</taxon>
    </lineage>
</organism>